<gene>
    <name evidence="7" type="ORF">PENDEC_c011G05518</name>
</gene>
<dbReference type="Pfam" id="PF01494">
    <property type="entry name" value="FAD_binding_3"/>
    <property type="match status" value="1"/>
</dbReference>
<feature type="domain" description="FAD-binding" evidence="6">
    <location>
        <begin position="9"/>
        <end position="66"/>
    </location>
</feature>
<sequence>MTFNPQGPNVAIIGGGLAGALAARVLREGHRITIYERAEDAREAGAAVAIGLSGVKILDSLGFDQSRAGSLTTGVIKMYDHKGNLAQEKHLDLMETSQITKDQGMSSSDFLGM</sequence>
<keyword evidence="8" id="KW-1185">Reference proteome</keyword>
<keyword evidence="4" id="KW-0560">Oxidoreductase</keyword>
<evidence type="ECO:0000256" key="5">
    <source>
        <dbReference type="ARBA" id="ARBA00023033"/>
    </source>
</evidence>
<comment type="similarity">
    <text evidence="1">Belongs to the paxM FAD-dependent monooxygenase family.</text>
</comment>
<dbReference type="Gene3D" id="3.50.50.60">
    <property type="entry name" value="FAD/NAD(P)-binding domain"/>
    <property type="match status" value="1"/>
</dbReference>
<evidence type="ECO:0000256" key="4">
    <source>
        <dbReference type="ARBA" id="ARBA00023002"/>
    </source>
</evidence>
<dbReference type="EMBL" id="MDYL01000011">
    <property type="protein sequence ID" value="OQD74387.1"/>
    <property type="molecule type" value="Genomic_DNA"/>
</dbReference>
<dbReference type="InterPro" id="IPR050493">
    <property type="entry name" value="FAD-dep_Monooxygenase_BioMet"/>
</dbReference>
<proteinExistence type="inferred from homology"/>
<evidence type="ECO:0000256" key="1">
    <source>
        <dbReference type="ARBA" id="ARBA00007992"/>
    </source>
</evidence>
<accession>A0A1V6PCC0</accession>
<evidence type="ECO:0000313" key="7">
    <source>
        <dbReference type="EMBL" id="OQD74387.1"/>
    </source>
</evidence>
<dbReference type="OrthoDB" id="40579at2759"/>
<evidence type="ECO:0000259" key="6">
    <source>
        <dbReference type="Pfam" id="PF01494"/>
    </source>
</evidence>
<protein>
    <recommendedName>
        <fullName evidence="6">FAD-binding domain-containing protein</fullName>
    </recommendedName>
</protein>
<keyword evidence="5" id="KW-0503">Monooxygenase</keyword>
<dbReference type="SUPFAM" id="SSF51905">
    <property type="entry name" value="FAD/NAD(P)-binding domain"/>
    <property type="match status" value="1"/>
</dbReference>
<name>A0A1V6PCC0_PENDC</name>
<keyword evidence="3" id="KW-0274">FAD</keyword>
<dbReference type="Proteomes" id="UP000191522">
    <property type="component" value="Unassembled WGS sequence"/>
</dbReference>
<dbReference type="STRING" id="69771.A0A1V6PCC0"/>
<keyword evidence="2" id="KW-0285">Flavoprotein</keyword>
<dbReference type="PANTHER" id="PTHR13789">
    <property type="entry name" value="MONOOXYGENASE"/>
    <property type="match status" value="1"/>
</dbReference>
<dbReference type="AlphaFoldDB" id="A0A1V6PCC0"/>
<dbReference type="GO" id="GO:0004497">
    <property type="term" value="F:monooxygenase activity"/>
    <property type="evidence" value="ECO:0007669"/>
    <property type="project" value="UniProtKB-KW"/>
</dbReference>
<organism evidence="7 8">
    <name type="scientific">Penicillium decumbens</name>
    <dbReference type="NCBI Taxonomy" id="69771"/>
    <lineage>
        <taxon>Eukaryota</taxon>
        <taxon>Fungi</taxon>
        <taxon>Dikarya</taxon>
        <taxon>Ascomycota</taxon>
        <taxon>Pezizomycotina</taxon>
        <taxon>Eurotiomycetes</taxon>
        <taxon>Eurotiomycetidae</taxon>
        <taxon>Eurotiales</taxon>
        <taxon>Aspergillaceae</taxon>
        <taxon>Penicillium</taxon>
    </lineage>
</organism>
<dbReference type="InterPro" id="IPR036188">
    <property type="entry name" value="FAD/NAD-bd_sf"/>
</dbReference>
<dbReference type="InterPro" id="IPR002938">
    <property type="entry name" value="FAD-bd"/>
</dbReference>
<evidence type="ECO:0000313" key="8">
    <source>
        <dbReference type="Proteomes" id="UP000191522"/>
    </source>
</evidence>
<dbReference type="PANTHER" id="PTHR13789:SF309">
    <property type="entry name" value="PUTATIVE (AFU_ORTHOLOGUE AFUA_6G14510)-RELATED"/>
    <property type="match status" value="1"/>
</dbReference>
<evidence type="ECO:0000256" key="2">
    <source>
        <dbReference type="ARBA" id="ARBA00022630"/>
    </source>
</evidence>
<comment type="caution">
    <text evidence="7">The sequence shown here is derived from an EMBL/GenBank/DDBJ whole genome shotgun (WGS) entry which is preliminary data.</text>
</comment>
<evidence type="ECO:0000256" key="3">
    <source>
        <dbReference type="ARBA" id="ARBA00022827"/>
    </source>
</evidence>
<reference evidence="8" key="1">
    <citation type="journal article" date="2017" name="Nat. Microbiol.">
        <title>Global analysis of biosynthetic gene clusters reveals vast potential of secondary metabolite production in Penicillium species.</title>
        <authorList>
            <person name="Nielsen J.C."/>
            <person name="Grijseels S."/>
            <person name="Prigent S."/>
            <person name="Ji B."/>
            <person name="Dainat J."/>
            <person name="Nielsen K.F."/>
            <person name="Frisvad J.C."/>
            <person name="Workman M."/>
            <person name="Nielsen J."/>
        </authorList>
    </citation>
    <scope>NUCLEOTIDE SEQUENCE [LARGE SCALE GENOMIC DNA]</scope>
    <source>
        <strain evidence="8">IBT 11843</strain>
    </source>
</reference>